<dbReference type="CDD" id="cd00603">
    <property type="entry name" value="IPT_PCSR"/>
    <property type="match status" value="1"/>
</dbReference>
<gene>
    <name evidence="4" type="ORF">CEXT_649371</name>
</gene>
<dbReference type="GO" id="GO:0005886">
    <property type="term" value="C:plasma membrane"/>
    <property type="evidence" value="ECO:0007669"/>
    <property type="project" value="TreeGrafter"/>
</dbReference>
<dbReference type="InterPro" id="IPR014756">
    <property type="entry name" value="Ig_E-set"/>
</dbReference>
<evidence type="ECO:0000256" key="1">
    <source>
        <dbReference type="SAM" id="Coils"/>
    </source>
</evidence>
<evidence type="ECO:0000259" key="3">
    <source>
        <dbReference type="Pfam" id="PF01833"/>
    </source>
</evidence>
<dbReference type="GO" id="GO:0030334">
    <property type="term" value="P:regulation of cell migration"/>
    <property type="evidence" value="ECO:0007669"/>
    <property type="project" value="TreeGrafter"/>
</dbReference>
<dbReference type="PANTHER" id="PTHR22625">
    <property type="entry name" value="PLEXIN"/>
    <property type="match status" value="1"/>
</dbReference>
<sequence length="220" mass="24529">MVVFNEHNVVNETVCEVTNASTMLCPSPAVRPDSLKLRSQHWRSYDEMRLKIGFVMDDVQPGNHLVIEGENMRLASTEGEINVTIGTRSCNLTSLSMTQLVCLPPEVQPAGTDEMGRKTENNLPLVVVRAGTNLRYQIGYLRYEVAKTYEFPPEAIGGIAAGAAILIVLSLIILAALRHKSSQAEREYKRIQLQMDTLENSVRSECKQAFAELHRQICPT</sequence>
<proteinExistence type="predicted"/>
<dbReference type="GO" id="GO:0050772">
    <property type="term" value="P:positive regulation of axonogenesis"/>
    <property type="evidence" value="ECO:0007669"/>
    <property type="project" value="TreeGrafter"/>
</dbReference>
<dbReference type="InterPro" id="IPR031148">
    <property type="entry name" value="Plexin"/>
</dbReference>
<organism evidence="4 5">
    <name type="scientific">Caerostris extrusa</name>
    <name type="common">Bark spider</name>
    <name type="synonym">Caerostris bankana</name>
    <dbReference type="NCBI Taxonomy" id="172846"/>
    <lineage>
        <taxon>Eukaryota</taxon>
        <taxon>Metazoa</taxon>
        <taxon>Ecdysozoa</taxon>
        <taxon>Arthropoda</taxon>
        <taxon>Chelicerata</taxon>
        <taxon>Arachnida</taxon>
        <taxon>Araneae</taxon>
        <taxon>Araneomorphae</taxon>
        <taxon>Entelegynae</taxon>
        <taxon>Araneoidea</taxon>
        <taxon>Araneidae</taxon>
        <taxon>Caerostris</taxon>
    </lineage>
</organism>
<feature type="domain" description="IPT/TIG" evidence="3">
    <location>
        <begin position="62"/>
        <end position="131"/>
    </location>
</feature>
<dbReference type="AlphaFoldDB" id="A0AAV4RM32"/>
<dbReference type="Proteomes" id="UP001054945">
    <property type="component" value="Unassembled WGS sequence"/>
</dbReference>
<dbReference type="GO" id="GO:0097374">
    <property type="term" value="P:sensory neuron axon guidance"/>
    <property type="evidence" value="ECO:0007669"/>
    <property type="project" value="TreeGrafter"/>
</dbReference>
<evidence type="ECO:0000313" key="4">
    <source>
        <dbReference type="EMBL" id="GIY22759.1"/>
    </source>
</evidence>
<keyword evidence="1" id="KW-0175">Coiled coil</keyword>
<dbReference type="Gene3D" id="2.60.40.10">
    <property type="entry name" value="Immunoglobulins"/>
    <property type="match status" value="1"/>
</dbReference>
<dbReference type="GO" id="GO:0017154">
    <property type="term" value="F:semaphorin receptor activity"/>
    <property type="evidence" value="ECO:0007669"/>
    <property type="project" value="InterPro"/>
</dbReference>
<protein>
    <recommendedName>
        <fullName evidence="3">IPT/TIG domain-containing protein</fullName>
    </recommendedName>
</protein>
<reference evidence="4 5" key="1">
    <citation type="submission" date="2021-06" db="EMBL/GenBank/DDBJ databases">
        <title>Caerostris extrusa draft genome.</title>
        <authorList>
            <person name="Kono N."/>
            <person name="Arakawa K."/>
        </authorList>
    </citation>
    <scope>NUCLEOTIDE SEQUENCE [LARGE SCALE GENOMIC DNA]</scope>
</reference>
<dbReference type="SUPFAM" id="SSF81296">
    <property type="entry name" value="E set domains"/>
    <property type="match status" value="1"/>
</dbReference>
<dbReference type="Pfam" id="PF01833">
    <property type="entry name" value="TIG"/>
    <property type="match status" value="1"/>
</dbReference>
<dbReference type="InterPro" id="IPR008936">
    <property type="entry name" value="Rho_GTPase_activation_prot"/>
</dbReference>
<keyword evidence="5" id="KW-1185">Reference proteome</keyword>
<name>A0AAV4RM32_CAEEX</name>
<comment type="caution">
    <text evidence="4">The sequence shown here is derived from an EMBL/GenBank/DDBJ whole genome shotgun (WGS) entry which is preliminary data.</text>
</comment>
<dbReference type="EMBL" id="BPLR01008192">
    <property type="protein sequence ID" value="GIY22759.1"/>
    <property type="molecule type" value="Genomic_DNA"/>
</dbReference>
<accession>A0AAV4RM32</accession>
<dbReference type="InterPro" id="IPR013783">
    <property type="entry name" value="Ig-like_fold"/>
</dbReference>
<dbReference type="GO" id="GO:0007162">
    <property type="term" value="P:negative regulation of cell adhesion"/>
    <property type="evidence" value="ECO:0007669"/>
    <property type="project" value="TreeGrafter"/>
</dbReference>
<dbReference type="PANTHER" id="PTHR22625:SF44">
    <property type="entry name" value="PLEXIN-B"/>
    <property type="match status" value="1"/>
</dbReference>
<feature type="transmembrane region" description="Helical" evidence="2">
    <location>
        <begin position="155"/>
        <end position="177"/>
    </location>
</feature>
<evidence type="ECO:0000313" key="5">
    <source>
        <dbReference type="Proteomes" id="UP001054945"/>
    </source>
</evidence>
<keyword evidence="2" id="KW-0472">Membrane</keyword>
<dbReference type="GO" id="GO:0008045">
    <property type="term" value="P:motor neuron axon guidance"/>
    <property type="evidence" value="ECO:0007669"/>
    <property type="project" value="TreeGrafter"/>
</dbReference>
<dbReference type="GO" id="GO:0008360">
    <property type="term" value="P:regulation of cell shape"/>
    <property type="evidence" value="ECO:0007669"/>
    <property type="project" value="TreeGrafter"/>
</dbReference>
<dbReference type="InterPro" id="IPR002909">
    <property type="entry name" value="IPT_dom"/>
</dbReference>
<keyword evidence="2" id="KW-0812">Transmembrane</keyword>
<keyword evidence="2" id="KW-1133">Transmembrane helix</keyword>
<dbReference type="GO" id="GO:0002116">
    <property type="term" value="C:semaphorin receptor complex"/>
    <property type="evidence" value="ECO:0007669"/>
    <property type="project" value="TreeGrafter"/>
</dbReference>
<dbReference type="Gene3D" id="1.10.506.10">
    <property type="entry name" value="GTPase Activation - p120gap, domain 1"/>
    <property type="match status" value="1"/>
</dbReference>
<feature type="coiled-coil region" evidence="1">
    <location>
        <begin position="174"/>
        <end position="201"/>
    </location>
</feature>
<evidence type="ECO:0000256" key="2">
    <source>
        <dbReference type="SAM" id="Phobius"/>
    </source>
</evidence>